<name>A0A6C2C5M5_9LACO</name>
<dbReference type="OrthoDB" id="113290at2"/>
<feature type="domain" description="Calcineurin-like phosphoesterase" evidence="1">
    <location>
        <begin position="6"/>
        <end position="231"/>
    </location>
</feature>
<keyword evidence="2" id="KW-0418">Kinase</keyword>
<sequence>MRGESMRVAISSDNHLDVNKLDSAEILKMQADYLLNEKIDIYLIAGDLFNDFEKSLAYVRKLQELVGLGMLVRFIAGNHDMARGISFDELESPVDELYLHNQSLDIPGTNWQIIGNNGWYDYRFAEGVEPERVASFRRNLYFDRQIKQPMTDIERTDLVLKQIGNLLDKSHQEQKQVLFFTHFAPIGDDIMYPKNDARWALVNGIMGSPRTGNLIEQYPNVQNVYYGHMHISAPVRQHQQVAYYNPSVGYNRRRLKEWTQETFMATWIDKLAIKVLTN</sequence>
<dbReference type="InterPro" id="IPR004843">
    <property type="entry name" value="Calcineurin-like_PHP"/>
</dbReference>
<proteinExistence type="predicted"/>
<dbReference type="AlphaFoldDB" id="A0A6C2C5M5"/>
<evidence type="ECO:0000313" key="3">
    <source>
        <dbReference type="Proteomes" id="UP000371977"/>
    </source>
</evidence>
<reference evidence="2 3" key="1">
    <citation type="submission" date="2019-01" db="EMBL/GenBank/DDBJ databases">
        <title>Weissella sp. nov., a novel lactic acid bacterium isolated from animal feces.</title>
        <authorList>
            <person name="Wang L.-T."/>
        </authorList>
    </citation>
    <scope>NUCLEOTIDE SEQUENCE [LARGE SCALE GENOMIC DNA]</scope>
    <source>
        <strain evidence="2 3">8H-2</strain>
    </source>
</reference>
<dbReference type="GO" id="GO:0016301">
    <property type="term" value="F:kinase activity"/>
    <property type="evidence" value="ECO:0007669"/>
    <property type="project" value="UniProtKB-KW"/>
</dbReference>
<dbReference type="Proteomes" id="UP000371977">
    <property type="component" value="Unassembled WGS sequence"/>
</dbReference>
<dbReference type="InterPro" id="IPR022302">
    <property type="entry name" value="Phosphoesterase_putative"/>
</dbReference>
<keyword evidence="2" id="KW-0808">Transferase</keyword>
<accession>A0A6C2C5M5</accession>
<evidence type="ECO:0000313" key="2">
    <source>
        <dbReference type="EMBL" id="TYC48989.1"/>
    </source>
</evidence>
<comment type="caution">
    <text evidence="2">The sequence shown here is derived from an EMBL/GenBank/DDBJ whole genome shotgun (WGS) entry which is preliminary data.</text>
</comment>
<evidence type="ECO:0000259" key="1">
    <source>
        <dbReference type="Pfam" id="PF00149"/>
    </source>
</evidence>
<dbReference type="EMBL" id="SDGZ01000015">
    <property type="protein sequence ID" value="TYC48989.1"/>
    <property type="molecule type" value="Genomic_DNA"/>
</dbReference>
<gene>
    <name evidence="2" type="ORF">ESZ50_07010</name>
</gene>
<dbReference type="Pfam" id="PF00149">
    <property type="entry name" value="Metallophos"/>
    <property type="match status" value="1"/>
</dbReference>
<dbReference type="Gene3D" id="3.60.21.10">
    <property type="match status" value="1"/>
</dbReference>
<dbReference type="GO" id="GO:0016787">
    <property type="term" value="F:hydrolase activity"/>
    <property type="evidence" value="ECO:0007669"/>
    <property type="project" value="InterPro"/>
</dbReference>
<dbReference type="NCBIfam" id="TIGR03729">
    <property type="entry name" value="acc_ester"/>
    <property type="match status" value="1"/>
</dbReference>
<dbReference type="SUPFAM" id="SSF56300">
    <property type="entry name" value="Metallo-dependent phosphatases"/>
    <property type="match status" value="1"/>
</dbReference>
<protein>
    <submittedName>
        <fullName evidence="2">Phosphatidylinositol kinase</fullName>
    </submittedName>
</protein>
<keyword evidence="3" id="KW-1185">Reference proteome</keyword>
<dbReference type="InterPro" id="IPR029052">
    <property type="entry name" value="Metallo-depent_PP-like"/>
</dbReference>
<organism evidence="2 3">
    <name type="scientific">Weissella muntiaci</name>
    <dbReference type="NCBI Taxonomy" id="2508881"/>
    <lineage>
        <taxon>Bacteria</taxon>
        <taxon>Bacillati</taxon>
        <taxon>Bacillota</taxon>
        <taxon>Bacilli</taxon>
        <taxon>Lactobacillales</taxon>
        <taxon>Lactobacillaceae</taxon>
        <taxon>Weissella</taxon>
    </lineage>
</organism>